<dbReference type="Proteomes" id="UP000502035">
    <property type="component" value="Chromosome"/>
</dbReference>
<keyword evidence="1" id="KW-0032">Aminotransferase</keyword>
<keyword evidence="1" id="KW-0808">Transferase</keyword>
<protein>
    <submittedName>
        <fullName evidence="1">Aminotransferase class I/II-fold pyridoxal phosphate-dependent enzyme</fullName>
    </submittedName>
</protein>
<dbReference type="InterPro" id="IPR015424">
    <property type="entry name" value="PyrdxlP-dep_Trfase"/>
</dbReference>
<dbReference type="Gene3D" id="3.90.1150.10">
    <property type="entry name" value="Aspartate Aminotransferase, domain 1"/>
    <property type="match status" value="1"/>
</dbReference>
<dbReference type="InterPro" id="IPR024551">
    <property type="entry name" value="AspAT_Ic"/>
</dbReference>
<dbReference type="PANTHER" id="PTHR43799:SF1">
    <property type="entry name" value="ASPARTATE AMINOTRANSFERASE"/>
    <property type="match status" value="1"/>
</dbReference>
<dbReference type="SUPFAM" id="SSF53383">
    <property type="entry name" value="PLP-dependent transferases"/>
    <property type="match status" value="1"/>
</dbReference>
<dbReference type="AlphaFoldDB" id="A0A6G7YL14"/>
<keyword evidence="2" id="KW-1185">Reference proteome</keyword>
<accession>A0A6G7YL14</accession>
<reference evidence="1 2" key="1">
    <citation type="submission" date="2020-03" db="EMBL/GenBank/DDBJ databases">
        <title>Nocardioides sp. nov., isolated from fish.</title>
        <authorList>
            <person name="Hyun D.-W."/>
            <person name="Bae J.-W."/>
        </authorList>
    </citation>
    <scope>NUCLEOTIDE SEQUENCE [LARGE SCALE GENOMIC DNA]</scope>
    <source>
        <strain evidence="1 2">HDW12A</strain>
    </source>
</reference>
<dbReference type="PANTHER" id="PTHR43799">
    <property type="entry name" value="AMINOTRANSFERASE, PUTATIVE-RELATED"/>
    <property type="match status" value="1"/>
</dbReference>
<dbReference type="KEGG" id="npi:G7071_13580"/>
<dbReference type="InterPro" id="IPR015421">
    <property type="entry name" value="PyrdxlP-dep_Trfase_major"/>
</dbReference>
<dbReference type="RefSeq" id="WP_166321129.1">
    <property type="nucleotide sequence ID" value="NZ_CP049866.1"/>
</dbReference>
<gene>
    <name evidence="1" type="ORF">G7071_13580</name>
</gene>
<evidence type="ECO:0000313" key="1">
    <source>
        <dbReference type="EMBL" id="QIK77428.1"/>
    </source>
</evidence>
<name>A0A6G7YL14_9ACTN</name>
<dbReference type="GO" id="GO:0004069">
    <property type="term" value="F:L-aspartate:2-oxoglutarate aminotransferase activity"/>
    <property type="evidence" value="ECO:0007669"/>
    <property type="project" value="InterPro"/>
</dbReference>
<dbReference type="Gene3D" id="3.40.640.10">
    <property type="entry name" value="Type I PLP-dependent aspartate aminotransferase-like (Major domain)"/>
    <property type="match status" value="1"/>
</dbReference>
<dbReference type="EMBL" id="CP049866">
    <property type="protein sequence ID" value="QIK77428.1"/>
    <property type="molecule type" value="Genomic_DNA"/>
</dbReference>
<dbReference type="InterPro" id="IPR015422">
    <property type="entry name" value="PyrdxlP-dep_Trfase_small"/>
</dbReference>
<dbReference type="CDD" id="cd00609">
    <property type="entry name" value="AAT_like"/>
    <property type="match status" value="1"/>
</dbReference>
<proteinExistence type="predicted"/>
<organism evidence="1 2">
    <name type="scientific">Nocardioides piscis</name>
    <dbReference type="NCBI Taxonomy" id="2714938"/>
    <lineage>
        <taxon>Bacteria</taxon>
        <taxon>Bacillati</taxon>
        <taxon>Actinomycetota</taxon>
        <taxon>Actinomycetes</taxon>
        <taxon>Propionibacteriales</taxon>
        <taxon>Nocardioidaceae</taxon>
        <taxon>Nocardioides</taxon>
    </lineage>
</organism>
<evidence type="ECO:0000313" key="2">
    <source>
        <dbReference type="Proteomes" id="UP000502035"/>
    </source>
</evidence>
<dbReference type="Pfam" id="PF12897">
    <property type="entry name" value="Asp_aminotransf"/>
    <property type="match status" value="1"/>
</dbReference>
<sequence length="418" mass="44837">MSRTDLAALIKEQQAAYADLQARGLKLDLTRGKPSSAQLDLSDELLNLPRGFKDGSGTDVRNYGGLAGLTELREMFAELLWVEPEQVVAGGNSSLTMMRDCLIYLLLFGARDGDRAWGKEDTIKFICPVPGYDRHFTLLESLGIEMVTVPMHDDGPDAEAVAALVKADRSIKGMWIVPTYANPAGSICSQEVAARLASMETAAHDFKIFWDNAYALHHLTEEEAKSADILTLAAAAGHPDRPIMFASTSKITFAGAGVAFLAASEANVAWYLGHLGKGSIGPDKVNHLRHVQFFGSAQGVRDHMAKHREIIAPKFAEVDRVLSERLGGYDVATWNKPQGGYFVNLDVVPGTASRVVALAKEAGIALTPAGSSFPYGDDPDDANIRLAPTMPPLEEVTAAMEAVATCVLLAAAEQAQGD</sequence>